<protein>
    <submittedName>
        <fullName evidence="2">DUF2058 family protein</fullName>
    </submittedName>
</protein>
<dbReference type="Pfam" id="PF09831">
    <property type="entry name" value="DUF2058"/>
    <property type="match status" value="1"/>
</dbReference>
<evidence type="ECO:0000313" key="3">
    <source>
        <dbReference type="Proteomes" id="UP001556709"/>
    </source>
</evidence>
<comment type="caution">
    <text evidence="2">The sequence shown here is derived from an EMBL/GenBank/DDBJ whole genome shotgun (WGS) entry which is preliminary data.</text>
</comment>
<evidence type="ECO:0000313" key="2">
    <source>
        <dbReference type="EMBL" id="MEX0468850.1"/>
    </source>
</evidence>
<name>A0ABV3TCL1_9GAMM</name>
<organism evidence="2 3">
    <name type="scientific">Spiribacter pallidus</name>
    <dbReference type="NCBI Taxonomy" id="1987936"/>
    <lineage>
        <taxon>Bacteria</taxon>
        <taxon>Pseudomonadati</taxon>
        <taxon>Pseudomonadota</taxon>
        <taxon>Gammaproteobacteria</taxon>
        <taxon>Chromatiales</taxon>
        <taxon>Ectothiorhodospiraceae</taxon>
        <taxon>Spiribacter</taxon>
    </lineage>
</organism>
<proteinExistence type="predicted"/>
<dbReference type="EMBL" id="JBAKFM010000002">
    <property type="protein sequence ID" value="MEX0468850.1"/>
    <property type="molecule type" value="Genomic_DNA"/>
</dbReference>
<dbReference type="RefSeq" id="WP_367958930.1">
    <property type="nucleotide sequence ID" value="NZ_JBAKFK010000002.1"/>
</dbReference>
<accession>A0ABV3TCL1</accession>
<evidence type="ECO:0000256" key="1">
    <source>
        <dbReference type="SAM" id="MobiDB-lite"/>
    </source>
</evidence>
<dbReference type="Proteomes" id="UP001556709">
    <property type="component" value="Unassembled WGS sequence"/>
</dbReference>
<feature type="region of interest" description="Disordered" evidence="1">
    <location>
        <begin position="1"/>
        <end position="88"/>
    </location>
</feature>
<dbReference type="InterPro" id="IPR018636">
    <property type="entry name" value="DUF2058"/>
</dbReference>
<feature type="compositionally biased region" description="Basic and acidic residues" evidence="1">
    <location>
        <begin position="64"/>
        <end position="78"/>
    </location>
</feature>
<feature type="compositionally biased region" description="Basic residues" evidence="1">
    <location>
        <begin position="21"/>
        <end position="32"/>
    </location>
</feature>
<sequence length="177" mass="20167">MSESLQDQLLKAGLVDEQSVKKTRSKKRKQRRRGETDSEQASASQAAIQREVDRKARARTLNRRQQEERQREAAEKAARQMVIDQEVPHDGDERFQFEHNGRIRPVNVSAAQRRQLAAGELAIARTRGRYRLVPAAVVATLRRDAPFLLAWTADQAGPHEQSEAAYPDHPVPDDLIW</sequence>
<reference evidence="2 3" key="1">
    <citation type="submission" date="2024-02" db="EMBL/GenBank/DDBJ databases">
        <title>New especies of Spiribacter isolated from saline water.</title>
        <authorList>
            <person name="Leon M.J."/>
            <person name="De La Haba R."/>
            <person name="Sanchez-Porro C."/>
            <person name="Ventosa A."/>
        </authorList>
    </citation>
    <scope>NUCLEOTIDE SEQUENCE [LARGE SCALE GENOMIC DNA]</scope>
    <source>
        <strain evidence="3">ag22IC6-390</strain>
    </source>
</reference>
<gene>
    <name evidence="2" type="ORF">V6X73_03775</name>
</gene>
<keyword evidence="3" id="KW-1185">Reference proteome</keyword>